<keyword evidence="1" id="KW-0812">Transmembrane</keyword>
<dbReference type="Proteomes" id="UP000474175">
    <property type="component" value="Unassembled WGS sequence"/>
</dbReference>
<proteinExistence type="predicted"/>
<keyword evidence="3" id="KW-1185">Reference proteome</keyword>
<comment type="caution">
    <text evidence="2">The sequence shown here is derived from an EMBL/GenBank/DDBJ whole genome shotgun (WGS) entry which is preliminary data.</text>
</comment>
<keyword evidence="1" id="KW-1133">Transmembrane helix</keyword>
<dbReference type="RefSeq" id="WP_163943237.1">
    <property type="nucleotide sequence ID" value="NZ_JAAFZH010000001.1"/>
</dbReference>
<gene>
    <name evidence="2" type="ORF">GK108_04240</name>
</gene>
<dbReference type="InterPro" id="IPR008620">
    <property type="entry name" value="FixH"/>
</dbReference>
<feature type="transmembrane region" description="Helical" evidence="1">
    <location>
        <begin position="6"/>
        <end position="26"/>
    </location>
</feature>
<sequence>MNWGQAIVVSFVLFAGFICVMIYRMCRQNVDLVRDDYYQTEIAYQQHIDKVANAHKSKPVAIDYQEAAQKVTLSLPETLRRGQIHFYRPSDRHQDFNVAIPAIHTNQQTVSTAKLARGFWRIQFTWSDGQRDYYSEQDLYL</sequence>
<evidence type="ECO:0000313" key="3">
    <source>
        <dbReference type="Proteomes" id="UP000474175"/>
    </source>
</evidence>
<dbReference type="AlphaFoldDB" id="A0A6L9L3N6"/>
<name>A0A6L9L3N6_9BACT</name>
<evidence type="ECO:0000256" key="1">
    <source>
        <dbReference type="SAM" id="Phobius"/>
    </source>
</evidence>
<organism evidence="2 3">
    <name type="scientific">Spirosoma terrae</name>
    <dbReference type="NCBI Taxonomy" id="1968276"/>
    <lineage>
        <taxon>Bacteria</taxon>
        <taxon>Pseudomonadati</taxon>
        <taxon>Bacteroidota</taxon>
        <taxon>Cytophagia</taxon>
        <taxon>Cytophagales</taxon>
        <taxon>Cytophagaceae</taxon>
        <taxon>Spirosoma</taxon>
    </lineage>
</organism>
<keyword evidence="1" id="KW-0472">Membrane</keyword>
<dbReference type="Pfam" id="PF05751">
    <property type="entry name" value="FixH"/>
    <property type="match status" value="1"/>
</dbReference>
<protein>
    <submittedName>
        <fullName evidence="2">Nitrogen fixation protein FixH</fullName>
    </submittedName>
</protein>
<dbReference type="EMBL" id="JAAFZH010000001">
    <property type="protein sequence ID" value="NDU94072.1"/>
    <property type="molecule type" value="Genomic_DNA"/>
</dbReference>
<reference evidence="2 3" key="1">
    <citation type="submission" date="2020-02" db="EMBL/GenBank/DDBJ databases">
        <title>Draft genome sequence of two Spirosoma agri KCTC 52727 and Spirosoma terrae KCTC 52035.</title>
        <authorList>
            <person name="Rojas J."/>
            <person name="Ambika Manirajan B."/>
            <person name="Suarez C."/>
            <person name="Ratering S."/>
            <person name="Schnell S."/>
        </authorList>
    </citation>
    <scope>NUCLEOTIDE SEQUENCE [LARGE SCALE GENOMIC DNA]</scope>
    <source>
        <strain evidence="2 3">KCTC 52035</strain>
    </source>
</reference>
<evidence type="ECO:0000313" key="2">
    <source>
        <dbReference type="EMBL" id="NDU94072.1"/>
    </source>
</evidence>
<accession>A0A6L9L3N6</accession>